<dbReference type="PANTHER" id="PTHR32309">
    <property type="entry name" value="TYROSINE-PROTEIN KINASE"/>
    <property type="match status" value="1"/>
</dbReference>
<evidence type="ECO:0000313" key="3">
    <source>
        <dbReference type="Proteomes" id="UP001198983"/>
    </source>
</evidence>
<dbReference type="GO" id="GO:0004713">
    <property type="term" value="F:protein tyrosine kinase activity"/>
    <property type="evidence" value="ECO:0007669"/>
    <property type="project" value="TreeGrafter"/>
</dbReference>
<organism evidence="2 3">
    <name type="scientific">Terrisporobacter hibernicus</name>
    <dbReference type="NCBI Taxonomy" id="2813371"/>
    <lineage>
        <taxon>Bacteria</taxon>
        <taxon>Bacillati</taxon>
        <taxon>Bacillota</taxon>
        <taxon>Clostridia</taxon>
        <taxon>Peptostreptococcales</taxon>
        <taxon>Peptostreptococcaceae</taxon>
        <taxon>Terrisporobacter</taxon>
    </lineage>
</organism>
<gene>
    <name evidence="2" type="ORF">JW646_04755</name>
</gene>
<keyword evidence="1" id="KW-0472">Membrane</keyword>
<accession>A0AAX2ZHX7</accession>
<dbReference type="EMBL" id="CP081135">
    <property type="protein sequence ID" value="UEL48767.1"/>
    <property type="molecule type" value="Genomic_DNA"/>
</dbReference>
<evidence type="ECO:0008006" key="4">
    <source>
        <dbReference type="Google" id="ProtNLM"/>
    </source>
</evidence>
<dbReference type="GO" id="GO:0005886">
    <property type="term" value="C:plasma membrane"/>
    <property type="evidence" value="ECO:0007669"/>
    <property type="project" value="TreeGrafter"/>
</dbReference>
<evidence type="ECO:0000256" key="1">
    <source>
        <dbReference type="SAM" id="Phobius"/>
    </source>
</evidence>
<feature type="transmembrane region" description="Helical" evidence="1">
    <location>
        <begin position="20"/>
        <end position="37"/>
    </location>
</feature>
<sequence>MEASINLREYLDMFKRRKLIVILTMIVCLAFGAYKTYENYISYVPTYSSNITVRINTSKELMKKKNSKKDKDTEIVDPYSTYNVAQNQNIATSYKSLASSPNVVNIIASSLKVSSAEVGSISVTQREETTDFLDITVVSRNAKMAKDATQKVPEAFNEELIRLVGIDCVEVVYDASEPSLIGRARDLTIFKFAAMGIVLSIFFVLLRECLDTKIITPDDVNKYWNYQLIGTIPLDKDSSKGKGGSKNKEGQTC</sequence>
<dbReference type="RefSeq" id="WP_228416787.1">
    <property type="nucleotide sequence ID" value="NZ_CP081135.1"/>
</dbReference>
<dbReference type="Proteomes" id="UP001198983">
    <property type="component" value="Chromosome"/>
</dbReference>
<keyword evidence="3" id="KW-1185">Reference proteome</keyword>
<keyword evidence="1" id="KW-0812">Transmembrane</keyword>
<proteinExistence type="predicted"/>
<protein>
    <recommendedName>
        <fullName evidence="4">Polysaccharide chain length determinant N-terminal domain-containing protein</fullName>
    </recommendedName>
</protein>
<keyword evidence="1" id="KW-1133">Transmembrane helix</keyword>
<evidence type="ECO:0000313" key="2">
    <source>
        <dbReference type="EMBL" id="UEL48767.1"/>
    </source>
</evidence>
<reference evidence="2 3" key="1">
    <citation type="journal article" date="2023" name="Int. J. Syst. Evol. Microbiol.">
        <title>Terrisporobacter hibernicus sp. nov., isolated from bovine faeces in Northern Ireland.</title>
        <authorList>
            <person name="Mitchell M."/>
            <person name="Nguyen S.V."/>
            <person name="Connor M."/>
            <person name="Fairley D.J."/>
            <person name="Donoghue O."/>
            <person name="Marshall H."/>
            <person name="Koolman L."/>
            <person name="McMullan G."/>
            <person name="Schaffer K.E."/>
            <person name="McGrath J.W."/>
            <person name="Fanning S."/>
        </authorList>
    </citation>
    <scope>NUCLEOTIDE SEQUENCE [LARGE SCALE GENOMIC DNA]</scope>
    <source>
        <strain evidence="2 3">MCA3</strain>
    </source>
</reference>
<name>A0AAX2ZHX7_9FIRM</name>
<dbReference type="AlphaFoldDB" id="A0AAX2ZHX7"/>
<dbReference type="InterPro" id="IPR050445">
    <property type="entry name" value="Bact_polysacc_biosynth/exp"/>
</dbReference>
<dbReference type="KEGG" id="tem:JW646_04755"/>
<dbReference type="PANTHER" id="PTHR32309:SF13">
    <property type="entry name" value="FERRIC ENTEROBACTIN TRANSPORT PROTEIN FEPE"/>
    <property type="match status" value="1"/>
</dbReference>
<feature type="transmembrane region" description="Helical" evidence="1">
    <location>
        <begin position="188"/>
        <end position="206"/>
    </location>
</feature>